<dbReference type="PANTHER" id="PTHR12442:SF7">
    <property type="entry name" value="DYNEIN AXONEMAL INTERMEDIATE CHAIN 2"/>
    <property type="match status" value="1"/>
</dbReference>
<keyword evidence="15" id="KW-1185">Reference proteome</keyword>
<feature type="region of interest" description="Disordered" evidence="13">
    <location>
        <begin position="402"/>
        <end position="438"/>
    </location>
</feature>
<dbReference type="Proteomes" id="UP000786811">
    <property type="component" value="Unassembled WGS sequence"/>
</dbReference>
<accession>A0A8J2HKW5</accession>
<evidence type="ECO:0000256" key="2">
    <source>
        <dbReference type="ARBA" id="ARBA00011059"/>
    </source>
</evidence>
<evidence type="ECO:0000313" key="15">
    <source>
        <dbReference type="Proteomes" id="UP000786811"/>
    </source>
</evidence>
<keyword evidence="9" id="KW-0505">Motor protein</keyword>
<feature type="region of interest" description="Disordered" evidence="13">
    <location>
        <begin position="756"/>
        <end position="805"/>
    </location>
</feature>
<comment type="similarity">
    <text evidence="2">Belongs to the dynein intermediate chain family.</text>
</comment>
<dbReference type="GO" id="GO:0045503">
    <property type="term" value="F:dynein light chain binding"/>
    <property type="evidence" value="ECO:0007669"/>
    <property type="project" value="TreeGrafter"/>
</dbReference>
<keyword evidence="3" id="KW-0963">Cytoplasm</keyword>
<keyword evidence="7" id="KW-0243">Dynein</keyword>
<keyword evidence="5" id="KW-0493">Microtubule</keyword>
<dbReference type="OrthoDB" id="366230at2759"/>
<dbReference type="Gene3D" id="2.130.10.10">
    <property type="entry name" value="YVTN repeat-like/Quinoprotein amine dehydrogenase"/>
    <property type="match status" value="2"/>
</dbReference>
<feature type="compositionally biased region" description="Basic and acidic residues" evidence="13">
    <location>
        <begin position="511"/>
        <end position="527"/>
    </location>
</feature>
<evidence type="ECO:0000256" key="7">
    <source>
        <dbReference type="ARBA" id="ARBA00023017"/>
    </source>
</evidence>
<evidence type="ECO:0000256" key="3">
    <source>
        <dbReference type="ARBA" id="ARBA00022490"/>
    </source>
</evidence>
<feature type="repeat" description="WD" evidence="12">
    <location>
        <begin position="122"/>
        <end position="158"/>
    </location>
</feature>
<evidence type="ECO:0000313" key="14">
    <source>
        <dbReference type="EMBL" id="CAG5101233.1"/>
    </source>
</evidence>
<evidence type="ECO:0000256" key="4">
    <source>
        <dbReference type="ARBA" id="ARBA00022574"/>
    </source>
</evidence>
<feature type="region of interest" description="Disordered" evidence="13">
    <location>
        <begin position="572"/>
        <end position="602"/>
    </location>
</feature>
<feature type="region of interest" description="Disordered" evidence="13">
    <location>
        <begin position="494"/>
        <end position="527"/>
    </location>
</feature>
<protein>
    <submittedName>
        <fullName evidence="14">Ciliary (Heliocidaris crassispina)</fullName>
    </submittedName>
</protein>
<dbReference type="GO" id="GO:0036157">
    <property type="term" value="C:outer dynein arm"/>
    <property type="evidence" value="ECO:0007669"/>
    <property type="project" value="TreeGrafter"/>
</dbReference>
<dbReference type="InterPro" id="IPR001680">
    <property type="entry name" value="WD40_rpt"/>
</dbReference>
<dbReference type="SMART" id="SM00320">
    <property type="entry name" value="WD40"/>
    <property type="match status" value="4"/>
</dbReference>
<evidence type="ECO:0000256" key="10">
    <source>
        <dbReference type="ARBA" id="ARBA00023212"/>
    </source>
</evidence>
<keyword evidence="11" id="KW-0966">Cell projection</keyword>
<dbReference type="Pfam" id="PF00400">
    <property type="entry name" value="WD40"/>
    <property type="match status" value="1"/>
</dbReference>
<dbReference type="GO" id="GO:0036158">
    <property type="term" value="P:outer dynein arm assembly"/>
    <property type="evidence" value="ECO:0007669"/>
    <property type="project" value="TreeGrafter"/>
</dbReference>
<evidence type="ECO:0000256" key="9">
    <source>
        <dbReference type="ARBA" id="ARBA00023175"/>
    </source>
</evidence>
<dbReference type="InterPro" id="IPR015943">
    <property type="entry name" value="WD40/YVTN_repeat-like_dom_sf"/>
</dbReference>
<evidence type="ECO:0000256" key="12">
    <source>
        <dbReference type="PROSITE-ProRule" id="PRU00221"/>
    </source>
</evidence>
<dbReference type="GO" id="GO:0003341">
    <property type="term" value="P:cilium movement"/>
    <property type="evidence" value="ECO:0007669"/>
    <property type="project" value="TreeGrafter"/>
</dbReference>
<evidence type="ECO:0000256" key="11">
    <source>
        <dbReference type="ARBA" id="ARBA00023273"/>
    </source>
</evidence>
<evidence type="ECO:0000256" key="13">
    <source>
        <dbReference type="SAM" id="MobiDB-lite"/>
    </source>
</evidence>
<evidence type="ECO:0000256" key="1">
    <source>
        <dbReference type="ARBA" id="ARBA00004430"/>
    </source>
</evidence>
<feature type="compositionally biased region" description="Basic and acidic residues" evidence="13">
    <location>
        <begin position="403"/>
        <end position="430"/>
    </location>
</feature>
<dbReference type="AlphaFoldDB" id="A0A8J2HKW5"/>
<gene>
    <name evidence="14" type="ORF">HICCMSTLAB_LOCUS10306</name>
</gene>
<sequence length="856" mass="96489">MIPTELVLPLGIRTVNAFKDPEAIPRPITQLSWSPDQGKRLAASYCFAEFQRVSSDLNSCSYIWDIENPNVAFMGLKAVDSLLTIQFNPHDPSMLISGLMSGQVCSWDIRTSDTPIFISHLQYSHKNPVNCILWTNSKTNTEFFSGSTDGTICWWDIRMLRKPTEILIMDLENPIRGDTVKAVGVSSLQFEPTIGTKFMVGMENGIVVSGSRKGKNPVEKMSMRFDCHCGPVVAIDRNSFATKNFLTIGDWTTKIWAEDTKEGNLISTTHHRSIPAGGCWSTSRYSVFYVINNDGMIQVFDVLVGIKDAVLSSRVCKEGLTAIAAHQLGKFIAVGNNIGTILILEASEALTTNGPNDKNLMATYLERCSRHEKAVDNRLKETRLMQRVAYAESELAIPSARVKAKDKSLQRKSMPKDKKFEERRKSERDRKKIRKKSKDIWQVGDPKLIEDERNYFETLVKEKEKYANAIDGEKPIARKGYSVFSMKESSIKRGKEDLRGDKMLGNIKSGTRKERSSKGVGGVKDKKTTGRFSKMKEIIIVRKNSDIVEGEKTEGKLTEEILDEIEKIGITGEEGELDGSEKYLEQTTSDEDDKDPVGGVGSRGKKIIVRNKKNGLKYREKRKPLFKLDKKFKILEPGDQPYDCDSICGDFIVESKQATDDEYEDIEDADERDSLLEFEEAKIKGLVEEMYAGLSKNLLPLEKTLSREEKEFIFMLNNAKPNVLKKELRKINKRKLEGTFETDKIVEHQKLSAIGGKDPDRKKMSVKFSVSDAAEPEKTRNLSSNDESLQKIKGRKSKADDCSPIATTFGPEEILGVIGAKVELKRESKKEETIEPKILKDKNEYPRISSIDITKQ</sequence>
<dbReference type="SUPFAM" id="SSF50978">
    <property type="entry name" value="WD40 repeat-like"/>
    <property type="match status" value="1"/>
</dbReference>
<evidence type="ECO:0000256" key="6">
    <source>
        <dbReference type="ARBA" id="ARBA00022737"/>
    </source>
</evidence>
<comment type="caution">
    <text evidence="14">The sequence shown here is derived from an EMBL/GenBank/DDBJ whole genome shotgun (WGS) entry which is preliminary data.</text>
</comment>
<name>A0A8J2HKW5_COTCN</name>
<keyword evidence="10" id="KW-0206">Cytoskeleton</keyword>
<dbReference type="PANTHER" id="PTHR12442">
    <property type="entry name" value="DYNEIN INTERMEDIATE CHAIN"/>
    <property type="match status" value="1"/>
</dbReference>
<reference evidence="14" key="1">
    <citation type="submission" date="2021-04" db="EMBL/GenBank/DDBJ databases">
        <authorList>
            <person name="Chebbi M.A.C M."/>
        </authorList>
    </citation>
    <scope>NUCLEOTIDE SEQUENCE</scope>
</reference>
<dbReference type="InterPro" id="IPR036322">
    <property type="entry name" value="WD40_repeat_dom_sf"/>
</dbReference>
<evidence type="ECO:0000256" key="5">
    <source>
        <dbReference type="ARBA" id="ARBA00022701"/>
    </source>
</evidence>
<comment type="subcellular location">
    <subcellularLocation>
        <location evidence="1">Cytoplasm</location>
        <location evidence="1">Cytoskeleton</location>
        <location evidence="1">Cilium axoneme</location>
    </subcellularLocation>
</comment>
<evidence type="ECO:0000256" key="8">
    <source>
        <dbReference type="ARBA" id="ARBA00023069"/>
    </source>
</evidence>
<organism evidence="14 15">
    <name type="scientific">Cotesia congregata</name>
    <name type="common">Parasitoid wasp</name>
    <name type="synonym">Apanteles congregatus</name>
    <dbReference type="NCBI Taxonomy" id="51543"/>
    <lineage>
        <taxon>Eukaryota</taxon>
        <taxon>Metazoa</taxon>
        <taxon>Ecdysozoa</taxon>
        <taxon>Arthropoda</taxon>
        <taxon>Hexapoda</taxon>
        <taxon>Insecta</taxon>
        <taxon>Pterygota</taxon>
        <taxon>Neoptera</taxon>
        <taxon>Endopterygota</taxon>
        <taxon>Hymenoptera</taxon>
        <taxon>Apocrita</taxon>
        <taxon>Ichneumonoidea</taxon>
        <taxon>Braconidae</taxon>
        <taxon>Microgastrinae</taxon>
        <taxon>Cotesia</taxon>
    </lineage>
</organism>
<dbReference type="GO" id="GO:0005874">
    <property type="term" value="C:microtubule"/>
    <property type="evidence" value="ECO:0007669"/>
    <property type="project" value="UniProtKB-KW"/>
</dbReference>
<dbReference type="EMBL" id="CAJNRD030001122">
    <property type="protein sequence ID" value="CAG5101233.1"/>
    <property type="molecule type" value="Genomic_DNA"/>
</dbReference>
<proteinExistence type="inferred from homology"/>
<keyword evidence="4 12" id="KW-0853">WD repeat</keyword>
<dbReference type="InterPro" id="IPR050687">
    <property type="entry name" value="Dynein_IC"/>
</dbReference>
<dbReference type="PROSITE" id="PS50082">
    <property type="entry name" value="WD_REPEATS_2"/>
    <property type="match status" value="1"/>
</dbReference>
<keyword evidence="8" id="KW-0969">Cilium</keyword>
<dbReference type="GO" id="GO:0045504">
    <property type="term" value="F:dynein heavy chain binding"/>
    <property type="evidence" value="ECO:0007669"/>
    <property type="project" value="TreeGrafter"/>
</dbReference>
<keyword evidence="6" id="KW-0677">Repeat</keyword>